<dbReference type="InterPro" id="IPR013320">
    <property type="entry name" value="ConA-like_dom_sf"/>
</dbReference>
<dbReference type="Gene3D" id="2.60.120.260">
    <property type="entry name" value="Galactose-binding domain-like"/>
    <property type="match status" value="4"/>
</dbReference>
<dbReference type="GO" id="GO:0004575">
    <property type="term" value="F:sucrose alpha-glucosidase activity"/>
    <property type="evidence" value="ECO:0007669"/>
    <property type="project" value="TreeGrafter"/>
</dbReference>
<dbReference type="CDD" id="cd08996">
    <property type="entry name" value="GH32_FFase"/>
    <property type="match status" value="1"/>
</dbReference>
<dbReference type="PANTHER" id="PTHR42800:SF1">
    <property type="entry name" value="EXOINULINASE INUD (AFU_ORTHOLOGUE AFUA_5G00480)"/>
    <property type="match status" value="1"/>
</dbReference>
<keyword evidence="5" id="KW-0326">Glycosidase</keyword>
<dbReference type="EMBL" id="QPJD01000010">
    <property type="protein sequence ID" value="RCW45435.1"/>
    <property type="molecule type" value="Genomic_DNA"/>
</dbReference>
<accession>A0A368VU96</accession>
<evidence type="ECO:0000256" key="4">
    <source>
        <dbReference type="ARBA" id="ARBA00023157"/>
    </source>
</evidence>
<comment type="caution">
    <text evidence="8">The sequence shown here is derived from an EMBL/GenBank/DDBJ whole genome shotgun (WGS) entry which is preliminary data.</text>
</comment>
<dbReference type="GO" id="GO:0005737">
    <property type="term" value="C:cytoplasm"/>
    <property type="evidence" value="ECO:0007669"/>
    <property type="project" value="TreeGrafter"/>
</dbReference>
<evidence type="ECO:0000256" key="3">
    <source>
        <dbReference type="ARBA" id="ARBA00022801"/>
    </source>
</evidence>
<dbReference type="GO" id="GO:0005987">
    <property type="term" value="P:sucrose catabolic process"/>
    <property type="evidence" value="ECO:0007669"/>
    <property type="project" value="TreeGrafter"/>
</dbReference>
<dbReference type="InterPro" id="IPR023296">
    <property type="entry name" value="Glyco_hydro_beta-prop_sf"/>
</dbReference>
<comment type="similarity">
    <text evidence="1">Belongs to the glycosyl hydrolase 32 family.</text>
</comment>
<proteinExistence type="inferred from homology"/>
<dbReference type="InterPro" id="IPR013189">
    <property type="entry name" value="Glyco_hydro_32_C"/>
</dbReference>
<evidence type="ECO:0000313" key="9">
    <source>
        <dbReference type="Proteomes" id="UP000252415"/>
    </source>
</evidence>
<dbReference type="Pfam" id="PF08244">
    <property type="entry name" value="Glyco_hydro_32C"/>
    <property type="match status" value="2"/>
</dbReference>
<evidence type="ECO:0000313" key="8">
    <source>
        <dbReference type="EMBL" id="RCW45435.1"/>
    </source>
</evidence>
<feature type="domain" description="LamG-like jellyroll fold" evidence="7">
    <location>
        <begin position="1078"/>
        <end position="1228"/>
    </location>
</feature>
<dbReference type="InterPro" id="IPR013148">
    <property type="entry name" value="Glyco_hydro_32_N"/>
</dbReference>
<evidence type="ECO:0000256" key="6">
    <source>
        <dbReference type="SAM" id="SignalP"/>
    </source>
</evidence>
<dbReference type="PROSITE" id="PS00609">
    <property type="entry name" value="GLYCOSYL_HYDROL_F32"/>
    <property type="match status" value="1"/>
</dbReference>
<keyword evidence="3 8" id="KW-0378">Hydrolase</keyword>
<dbReference type="Pfam" id="PF00251">
    <property type="entry name" value="Glyco_hydro_32N"/>
    <property type="match status" value="2"/>
</dbReference>
<dbReference type="Proteomes" id="UP000252415">
    <property type="component" value="Unassembled WGS sequence"/>
</dbReference>
<dbReference type="CDD" id="cd18622">
    <property type="entry name" value="GH32_Inu-like"/>
    <property type="match status" value="1"/>
</dbReference>
<dbReference type="Gene3D" id="2.60.120.560">
    <property type="entry name" value="Exo-inulinase, domain 1"/>
    <property type="match status" value="2"/>
</dbReference>
<dbReference type="InterPro" id="IPR006558">
    <property type="entry name" value="LamG-like"/>
</dbReference>
<evidence type="ECO:0000256" key="1">
    <source>
        <dbReference type="ARBA" id="ARBA00009902"/>
    </source>
</evidence>
<evidence type="ECO:0000259" key="7">
    <source>
        <dbReference type="SMART" id="SM00560"/>
    </source>
</evidence>
<keyword evidence="9" id="KW-1185">Reference proteome</keyword>
<gene>
    <name evidence="8" type="ORF">DFP97_11023</name>
</gene>
<dbReference type="SMART" id="SM00560">
    <property type="entry name" value="LamGL"/>
    <property type="match status" value="1"/>
</dbReference>
<dbReference type="SMART" id="SM00640">
    <property type="entry name" value="Glyco_32"/>
    <property type="match status" value="2"/>
</dbReference>
<name>A0A368VU96_9BACL</name>
<reference evidence="8 9" key="1">
    <citation type="submission" date="2018-07" db="EMBL/GenBank/DDBJ databases">
        <title>Genomic Encyclopedia of Type Strains, Phase III (KMG-III): the genomes of soil and plant-associated and newly described type strains.</title>
        <authorList>
            <person name="Whitman W."/>
        </authorList>
    </citation>
    <scope>NUCLEOTIDE SEQUENCE [LARGE SCALE GENOMIC DNA]</scope>
    <source>
        <strain evidence="8 9">CECT 7506</strain>
    </source>
</reference>
<dbReference type="PANTHER" id="PTHR42800">
    <property type="entry name" value="EXOINULINASE INUD (AFU_ORTHOLOGUE AFUA_5G00480)"/>
    <property type="match status" value="1"/>
</dbReference>
<feature type="signal peptide" evidence="6">
    <location>
        <begin position="1"/>
        <end position="28"/>
    </location>
</feature>
<sequence>MRSKAFKLGLAILLICSFFNQLIPPAAAGATDLIKPGEDQLRPLFHYTPEKNWLNDPNGLVYYNGEYHMFYQHKPSGDTWGEMFWGHAVSKDLVNWEELPIALYPDELGHIFSGSVVVDWNNTSGFGEGNIPPMVAMFTHEYGGNQVQSLAYSNDNGRTWTKYEGNPVIGQPPGLTVFRDPKVIWHEQTNNWVMVITAGDHVSLYSSPDLKTWTFESDFGSTEGSHNGFWETPDLFPLAVDGDPNHTKWVLTVSLSGGAPAFGSGMQYFVGDFDGKNFTNSNPTDKVLWVDYGADFYAGMTFSDVKDRRIWLGWMNNWHYAQTIPSAGWRGSMTVPRELMLTDKAGVGIRMQQTPAAELQQLRGAVTEIAADTVTSSTYALQGIEGPAYEIIGEFTITDASASRFGFNVHAGDGQKTAIGYDIARSKLFVDRTRSGIIEFNKEFGFEAHEADYAAGDTLKLRILVDKTSIEVFADDGAVVFTDQLFPDPAHNQVELFAEGGSINYTSLKAYPLRAANIGISDEQGITEHEIPNPDFESGNLNGWTTEGNAFSSDNVVTDTDWGWGCCFNKQGDYHVWGAKTGDGHTGTLKSATFRLGGSGEVNFLIGGGNDINKLYVALVRASDNEELLKVTNTEWKDDGTLRRVRMNAGDYIGEQVYMKVVDDHTGGWGHINVDDFHVLNYPEAIVNPDFETGDLTGWTTIGTAFTAPVSNAASYWGSTPFHHQGVFHAWGFEGASNPDFSDRRTGEMRSTAFKLDGNGKVSFRVGGGEDINKLYVALVRESDDEILYKATGAAATMGEGYRQVEWDASEYMGQNLYIKVVDYHTGGFGHINVDDFIVYNTKPVIPAQLINPGFETGDLTGWTVEGDAFAGAVSGQADYGDSQIPFEQEGSYHVWGLASAPEGTDADDRTGQLTSHSFILSGNGSIQFLISGGQDLEKLYVALVRASDDAVLMKATGSDSETYTRVSWDAVQYLGEEVYIKAVDQKSGDFGHINIDDFQVRGTGLLGSWSFDEGQGITVNDKARNIEDTVHYVFNDAQYKPNSEPLWKNGINGKGLLFDGYSTWIERSADQIAKPDDEISIEAWVAPRSYEWGDMNQLSAIVNQHDKAAKKGYILGMGRHGKWSFQAGINGEWAEVWAAEDKPLNKFEWSYIVATYSKSDAKLKLYLNGELAGEQNAPKKAPIIASGSPFIIGKNNTGAVINGVFTANMFNGLMDEVKVRNTVLSAEEISDIYGAAAAGFENGTAPKPDLDFERSVYDGDRYRPQYHLISPGHWMNEPHGPLYFEGKYHIFYQHNPQGPYWHQIHWGHAVSDDMVHWQDMPVALAPEGGSVTPDGVWSGNAVVDDNGNPALFFTAGNDKAVPNQSTGLARSTFKDDGNANLEQWIMEETPVTVQTDNLPADEGEVWFGQFRDPYVWKDGDTWYQLVGSGIKDVGGTALLYSSPDMVNWTYENPFFVGDYKNKPETGQVWELPVLLPLGEDNNGTMKYAFFINPWFDHYNEHNVKYVFHWIGTWDKTSNKFIPDHEEPRLFDFGEHFTGPSGMVDGKGRAILFSIAQDRRTEQQHYDAGWAHNAGLPVVLTLRDDGLLGVEPIEELNSLRGEKLVDVTNATVAQANTQLRDVQSDMLEIVLEAKMKKGSELGIKLRSTGDGREETLLYYNVNSGMLNIDRTKSSLDPDIAKGIQGGEMTLDRDLLKLHIYLDRSMIEAYANGKNSITSRVYPTQSDALGLELWSEGGNVKINKLQVWSMNSAYGETVEAYWPPAEPAAEAVGELTNHDFETGDLSGWTIEEGHAFTDAHVTNSIDWGWGGPFNQASDRKDTNRYHLWGYHPEYGDDASGKIKSDTFMLGGSGAIDFLVAGGNDIDRLYIALVRASDHEVLMKATGHDSEQYRRVKWDASAFKGEQLYIQVVDQRTGGWGHINVDDINVPVALNNPDPGEPLVNGNPEAH</sequence>
<dbReference type="Gene3D" id="2.115.10.20">
    <property type="entry name" value="Glycosyl hydrolase domain, family 43"/>
    <property type="match status" value="2"/>
</dbReference>
<dbReference type="Pfam" id="PF13385">
    <property type="entry name" value="Laminin_G_3"/>
    <property type="match status" value="1"/>
</dbReference>
<evidence type="ECO:0000256" key="2">
    <source>
        <dbReference type="ARBA" id="ARBA00022729"/>
    </source>
</evidence>
<dbReference type="InterPro" id="IPR001362">
    <property type="entry name" value="Glyco_hydro_32"/>
</dbReference>
<dbReference type="OrthoDB" id="9759709at2"/>
<dbReference type="Gene3D" id="2.60.120.200">
    <property type="match status" value="1"/>
</dbReference>
<dbReference type="InterPro" id="IPR018053">
    <property type="entry name" value="Glyco_hydro_32_AS"/>
</dbReference>
<evidence type="ECO:0000256" key="5">
    <source>
        <dbReference type="ARBA" id="ARBA00023295"/>
    </source>
</evidence>
<dbReference type="SUPFAM" id="SSF49899">
    <property type="entry name" value="Concanavalin A-like lectins/glucanases"/>
    <property type="match status" value="3"/>
</dbReference>
<organism evidence="8 9">
    <name type="scientific">Paenibacillus prosopidis</name>
    <dbReference type="NCBI Taxonomy" id="630520"/>
    <lineage>
        <taxon>Bacteria</taxon>
        <taxon>Bacillati</taxon>
        <taxon>Bacillota</taxon>
        <taxon>Bacilli</taxon>
        <taxon>Bacillales</taxon>
        <taxon>Paenibacillaceae</taxon>
        <taxon>Paenibacillus</taxon>
    </lineage>
</organism>
<protein>
    <submittedName>
        <fullName evidence="8">Sucrose-6-phosphate hydrolase SacC (GH32 family)</fullName>
    </submittedName>
</protein>
<keyword evidence="4" id="KW-1015">Disulfide bond</keyword>
<dbReference type="SUPFAM" id="SSF75005">
    <property type="entry name" value="Arabinanase/levansucrase/invertase"/>
    <property type="match status" value="2"/>
</dbReference>
<keyword evidence="2 6" id="KW-0732">Signal</keyword>
<feature type="chain" id="PRO_5038535766" evidence="6">
    <location>
        <begin position="29"/>
        <end position="1949"/>
    </location>
</feature>
<dbReference type="RefSeq" id="WP_114381287.1">
    <property type="nucleotide sequence ID" value="NZ_QPJD01000010.1"/>
</dbReference>